<dbReference type="InterPro" id="IPR008969">
    <property type="entry name" value="CarboxyPept-like_regulatory"/>
</dbReference>
<keyword evidence="1" id="KW-0812">Transmembrane</keyword>
<reference evidence="5 6" key="1">
    <citation type="submission" date="2021-03" db="EMBL/GenBank/DDBJ databases">
        <title>Aliifodinibius sp. nov., a new bacterium isolated from saline soil.</title>
        <authorList>
            <person name="Galisteo C."/>
            <person name="De La Haba R."/>
            <person name="Sanchez-Porro C."/>
            <person name="Ventosa A."/>
        </authorList>
    </citation>
    <scope>NUCLEOTIDE SEQUENCE [LARGE SCALE GENOMIC DNA]</scope>
    <source>
        <strain evidence="5 6">1BSP15-2V2</strain>
    </source>
</reference>
<gene>
    <name evidence="5" type="ORF">J6I44_04405</name>
</gene>
<comment type="similarity">
    <text evidence="1 2">Belongs to the TonB-dependent receptor family.</text>
</comment>
<dbReference type="EMBL" id="JAGGJA010000002">
    <property type="protein sequence ID" value="MCW9706078.1"/>
    <property type="molecule type" value="Genomic_DNA"/>
</dbReference>
<proteinExistence type="inferred from homology"/>
<dbReference type="Pfam" id="PF07715">
    <property type="entry name" value="Plug"/>
    <property type="match status" value="1"/>
</dbReference>
<dbReference type="InterPro" id="IPR000531">
    <property type="entry name" value="Beta-barrel_TonB"/>
</dbReference>
<dbReference type="Pfam" id="PF13715">
    <property type="entry name" value="CarbopepD_reg_2"/>
    <property type="match status" value="1"/>
</dbReference>
<dbReference type="Pfam" id="PF00593">
    <property type="entry name" value="TonB_dep_Rec_b-barrel"/>
    <property type="match status" value="1"/>
</dbReference>
<dbReference type="SUPFAM" id="SSF49464">
    <property type="entry name" value="Carboxypeptidase regulatory domain-like"/>
    <property type="match status" value="1"/>
</dbReference>
<feature type="domain" description="TonB-dependent receptor-like beta-barrel" evidence="3">
    <location>
        <begin position="498"/>
        <end position="872"/>
    </location>
</feature>
<comment type="subcellular location">
    <subcellularLocation>
        <location evidence="1">Cell outer membrane</location>
        <topology evidence="1">Multi-pass membrane protein</topology>
    </subcellularLocation>
</comment>
<dbReference type="InterPro" id="IPR037066">
    <property type="entry name" value="Plug_dom_sf"/>
</dbReference>
<dbReference type="RefSeq" id="WP_265764774.1">
    <property type="nucleotide sequence ID" value="NZ_JAGGJA010000002.1"/>
</dbReference>
<keyword evidence="2" id="KW-0798">TonB box</keyword>
<evidence type="ECO:0000259" key="4">
    <source>
        <dbReference type="Pfam" id="PF07715"/>
    </source>
</evidence>
<dbReference type="NCBIfam" id="TIGR04057">
    <property type="entry name" value="SusC_RagA_signa"/>
    <property type="match status" value="1"/>
</dbReference>
<dbReference type="InterPro" id="IPR039426">
    <property type="entry name" value="TonB-dep_rcpt-like"/>
</dbReference>
<keyword evidence="5" id="KW-0675">Receptor</keyword>
<comment type="caution">
    <text evidence="5">The sequence shown here is derived from an EMBL/GenBank/DDBJ whole genome shotgun (WGS) entry which is preliminary data.</text>
</comment>
<keyword evidence="1" id="KW-1134">Transmembrane beta strand</keyword>
<sequence>MSSFTQAQTLGSLHLSPDRIQAKELVIEEGVGLAEAIERLEGQFNVVFLYRTDVMEDQRVAHTLVLPNNVEKALTRLLKGKQLEFKYLNPKTYGIFPAQKVPEEKQLPEAETVSGTVTDAESGETLPAVNVSVKGTTFGASTDAEGRYELANVPSLQDTLIFSFIGYQTQEVPINGRREINISLTPKAIAGEEVVVVGYGTQKKVNLTGSVSSVDFSGQAESRPITNVSSALSGLSSGVTIRQSEGKPGEDGASIRIRGLGTLNNNDPLVMIDGMEGNLDAVNPDNIESISILKDAASAAIYGSRAANGVILITTKTGNKEQTTVSYSGNISVSSPTNLLEFVSDYPKYMKLINESAQNISMPAHFSSNTIEAWKQANANPSKLNENGVPNWLAYPNTNWATEMYESNMVQKHTISVNGGSKNSRYLLSAGYLDNPGLVENTGAKRYNIRFNLESNITDWLVAGTRTYALQQDKELGNYDSMLNFMRQSTPGLIGKHNGKYGYPEAPEESATANNLYSFLNGNEGSDRLSRINATIYSKISFLEELSWDFNFNYSRRFDEYNSHTNGQAQEKIRFSTGKVMSQATPPDLMSTYYRTYANESYTLENILRYSTLINENHDIGALMGYNESYYFSYDHNGQKRGLIDQSISTLGAATDMLSIGGNARDYAIRSWFGRANYAYKQKYLFEANFRYDGSSRFNSDNRWGVFPSFSAGWRLSEEGFIQDLLPGFDNIKLRGSWGQLGNNASGNYDYQAVYGGVGYSFGGNQVAGLRPTKIANPFLRWETTTMTNAGLDIAAIESKLTAEFDVYNKVTDGILTVPPINLTTGLIGAPTRNTAEVTNKGVELNLGWRDQIGEVSYSISGNIAFNNNEVTKYKGKLVEGWLTNEGGDEIYETNLGDVSSGGMTRILEEHKINEYYLLDPYQGSGNHFHADGSVNPDGGPTDGIVRTEEDMEWLKAMVANGNTFLPNQSVAEEGIWYGDYIYADHNNDGVYGNAYDRNFMGSSSMPKYTFGVNMRASWKNFDMSMVWSGQAGFDLYWNESGYNRPNTRIGFQVGKILANDHYYYNPDDPNDPKNNINATYPRLKLDEGDPQNIQASSAWLYDASFVKLRNLTIGYTLPDNIASRIMTRRVRVYFSAENLLTITSFPGLDPEMGANTNYPIMRQVSLGININF</sequence>
<name>A0ABT3PJY8_9BACT</name>
<dbReference type="InterPro" id="IPR023997">
    <property type="entry name" value="TonB-dep_OMP_SusC/RagA_CS"/>
</dbReference>
<dbReference type="PROSITE" id="PS52016">
    <property type="entry name" value="TONB_DEPENDENT_REC_3"/>
    <property type="match status" value="1"/>
</dbReference>
<feature type="domain" description="TonB-dependent receptor plug" evidence="4">
    <location>
        <begin position="205"/>
        <end position="310"/>
    </location>
</feature>
<keyword evidence="6" id="KW-1185">Reference proteome</keyword>
<dbReference type="SUPFAM" id="SSF56935">
    <property type="entry name" value="Porins"/>
    <property type="match status" value="1"/>
</dbReference>
<dbReference type="Gene3D" id="2.60.40.1120">
    <property type="entry name" value="Carboxypeptidase-like, regulatory domain"/>
    <property type="match status" value="1"/>
</dbReference>
<protein>
    <submittedName>
        <fullName evidence="5">TonB-dependent receptor</fullName>
    </submittedName>
</protein>
<keyword evidence="1" id="KW-0813">Transport</keyword>
<evidence type="ECO:0000256" key="2">
    <source>
        <dbReference type="RuleBase" id="RU003357"/>
    </source>
</evidence>
<organism evidence="5 6">
    <name type="scientific">Fodinibius salsisoli</name>
    <dbReference type="NCBI Taxonomy" id="2820877"/>
    <lineage>
        <taxon>Bacteria</taxon>
        <taxon>Pseudomonadati</taxon>
        <taxon>Balneolota</taxon>
        <taxon>Balneolia</taxon>
        <taxon>Balneolales</taxon>
        <taxon>Balneolaceae</taxon>
        <taxon>Fodinibius</taxon>
    </lineage>
</organism>
<dbReference type="InterPro" id="IPR012910">
    <property type="entry name" value="Plug_dom"/>
</dbReference>
<dbReference type="Proteomes" id="UP001207918">
    <property type="component" value="Unassembled WGS sequence"/>
</dbReference>
<keyword evidence="1 2" id="KW-0472">Membrane</keyword>
<evidence type="ECO:0000313" key="5">
    <source>
        <dbReference type="EMBL" id="MCW9706078.1"/>
    </source>
</evidence>
<keyword evidence="1" id="KW-0998">Cell outer membrane</keyword>
<evidence type="ECO:0000259" key="3">
    <source>
        <dbReference type="Pfam" id="PF00593"/>
    </source>
</evidence>
<dbReference type="NCBIfam" id="TIGR04056">
    <property type="entry name" value="OMP_RagA_SusC"/>
    <property type="match status" value="1"/>
</dbReference>
<dbReference type="Gene3D" id="2.170.130.10">
    <property type="entry name" value="TonB-dependent receptor, plug domain"/>
    <property type="match status" value="1"/>
</dbReference>
<evidence type="ECO:0000313" key="6">
    <source>
        <dbReference type="Proteomes" id="UP001207918"/>
    </source>
</evidence>
<dbReference type="InterPro" id="IPR023996">
    <property type="entry name" value="TonB-dep_OMP_SusC/RagA"/>
</dbReference>
<accession>A0ABT3PJY8</accession>
<evidence type="ECO:0000256" key="1">
    <source>
        <dbReference type="PROSITE-ProRule" id="PRU01360"/>
    </source>
</evidence>